<feature type="compositionally biased region" description="Basic and acidic residues" evidence="3">
    <location>
        <begin position="61"/>
        <end position="70"/>
    </location>
</feature>
<keyword evidence="2" id="KW-0694">RNA-binding</keyword>
<dbReference type="PANTHER" id="PTHR10288">
    <property type="entry name" value="KH DOMAIN CONTAINING RNA BINDING PROTEIN"/>
    <property type="match status" value="1"/>
</dbReference>
<dbReference type="OrthoDB" id="5204190at2759"/>
<dbReference type="GO" id="GO:0003723">
    <property type="term" value="F:RNA binding"/>
    <property type="evidence" value="ECO:0007669"/>
    <property type="project" value="UniProtKB-UniRule"/>
</dbReference>
<evidence type="ECO:0000313" key="6">
    <source>
        <dbReference type="Proteomes" id="UP000604825"/>
    </source>
</evidence>
<accession>A0A811P496</accession>
<evidence type="ECO:0000256" key="3">
    <source>
        <dbReference type="SAM" id="MobiDB-lite"/>
    </source>
</evidence>
<gene>
    <name evidence="5" type="ORF">NCGR_LOCUS24785</name>
</gene>
<feature type="compositionally biased region" description="Low complexity" evidence="3">
    <location>
        <begin position="24"/>
        <end position="40"/>
    </location>
</feature>
<reference evidence="5" key="1">
    <citation type="submission" date="2020-10" db="EMBL/GenBank/DDBJ databases">
        <authorList>
            <person name="Han B."/>
            <person name="Lu T."/>
            <person name="Zhao Q."/>
            <person name="Huang X."/>
            <person name="Zhao Y."/>
        </authorList>
    </citation>
    <scope>NUCLEOTIDE SEQUENCE</scope>
</reference>
<protein>
    <recommendedName>
        <fullName evidence="4">K Homology domain-containing protein</fullName>
    </recommendedName>
</protein>
<keyword evidence="6" id="KW-1185">Reference proteome</keyword>
<organism evidence="5 6">
    <name type="scientific">Miscanthus lutarioriparius</name>
    <dbReference type="NCBI Taxonomy" id="422564"/>
    <lineage>
        <taxon>Eukaryota</taxon>
        <taxon>Viridiplantae</taxon>
        <taxon>Streptophyta</taxon>
        <taxon>Embryophyta</taxon>
        <taxon>Tracheophyta</taxon>
        <taxon>Spermatophyta</taxon>
        <taxon>Magnoliopsida</taxon>
        <taxon>Liliopsida</taxon>
        <taxon>Poales</taxon>
        <taxon>Poaceae</taxon>
        <taxon>PACMAD clade</taxon>
        <taxon>Panicoideae</taxon>
        <taxon>Andropogonodae</taxon>
        <taxon>Andropogoneae</taxon>
        <taxon>Saccharinae</taxon>
        <taxon>Miscanthus</taxon>
    </lineage>
</organism>
<dbReference type="InterPro" id="IPR004087">
    <property type="entry name" value="KH_dom"/>
</dbReference>
<dbReference type="InterPro" id="IPR004088">
    <property type="entry name" value="KH_dom_type_1"/>
</dbReference>
<evidence type="ECO:0000256" key="2">
    <source>
        <dbReference type="PROSITE-ProRule" id="PRU00117"/>
    </source>
</evidence>
<keyword evidence="1" id="KW-0677">Repeat</keyword>
<evidence type="ECO:0000256" key="1">
    <source>
        <dbReference type="ARBA" id="ARBA00022737"/>
    </source>
</evidence>
<name>A0A811P496_9POAL</name>
<dbReference type="Pfam" id="PF00013">
    <property type="entry name" value="KH_1"/>
    <property type="match status" value="2"/>
</dbReference>
<dbReference type="SUPFAM" id="SSF54791">
    <property type="entry name" value="Eukaryotic type KH-domain (KH-domain type I)"/>
    <property type="match status" value="2"/>
</dbReference>
<dbReference type="SMART" id="SM00322">
    <property type="entry name" value="KH"/>
    <property type="match status" value="2"/>
</dbReference>
<evidence type="ECO:0000313" key="5">
    <source>
        <dbReference type="EMBL" id="CAD6237084.1"/>
    </source>
</evidence>
<feature type="region of interest" description="Disordered" evidence="3">
    <location>
        <begin position="1"/>
        <end position="148"/>
    </location>
</feature>
<feature type="domain" description="K Homology" evidence="4">
    <location>
        <begin position="243"/>
        <end position="317"/>
    </location>
</feature>
<sequence>MADADAALPTPPPEVVAPEEHPAAADSAVAALQEEAATAEVDNKRKLEEVSTDAEANGTGEDAKRPRMDGEPDAATGVEQQNDGSSVNVEEPAAAVEDKVAPTDGSAMDGDNGTAAPAPDSQVGSDEKPLEAASEAPQQEGDAEAAAQEISRKIEVPNSKVGVLIGKAGETIRNLQTSSGAQIQITKDADVDSNALTRSVELVGKLGSVDTAEQLIKSLIAEAEAEAGGSPALARGFGSGQPGSEQFEMTVPDNKVGLVIGKGGEIIKGMQTKSGARIQLIPQHPPEGVTLTERIVRVTRNKKLIEVAKDLIKQAMNQTFSKHTNQSGGYGPQGYRPQGHGAGSQW</sequence>
<dbReference type="Proteomes" id="UP000604825">
    <property type="component" value="Unassembled WGS sequence"/>
</dbReference>
<feature type="domain" description="K Homology" evidence="4">
    <location>
        <begin position="148"/>
        <end position="221"/>
    </location>
</feature>
<dbReference type="Gene3D" id="3.30.1370.10">
    <property type="entry name" value="K Homology domain, type 1"/>
    <property type="match status" value="2"/>
</dbReference>
<feature type="region of interest" description="Disordered" evidence="3">
    <location>
        <begin position="322"/>
        <end position="346"/>
    </location>
</feature>
<dbReference type="CDD" id="cd00105">
    <property type="entry name" value="KH-I"/>
    <property type="match status" value="1"/>
</dbReference>
<evidence type="ECO:0000259" key="4">
    <source>
        <dbReference type="SMART" id="SM00322"/>
    </source>
</evidence>
<feature type="compositionally biased region" description="Low complexity" evidence="3">
    <location>
        <begin position="135"/>
        <end position="148"/>
    </location>
</feature>
<feature type="compositionally biased region" description="Polar residues" evidence="3">
    <location>
        <begin position="78"/>
        <end position="88"/>
    </location>
</feature>
<dbReference type="AlphaFoldDB" id="A0A811P496"/>
<comment type="caution">
    <text evidence="5">The sequence shown here is derived from an EMBL/GenBank/DDBJ whole genome shotgun (WGS) entry which is preliminary data.</text>
</comment>
<dbReference type="PROSITE" id="PS50084">
    <property type="entry name" value="KH_TYPE_1"/>
    <property type="match status" value="2"/>
</dbReference>
<proteinExistence type="predicted"/>
<dbReference type="InterPro" id="IPR036612">
    <property type="entry name" value="KH_dom_type_1_sf"/>
</dbReference>
<dbReference type="EMBL" id="CAJGYO010000006">
    <property type="protein sequence ID" value="CAD6237084.1"/>
    <property type="molecule type" value="Genomic_DNA"/>
</dbReference>